<dbReference type="Proteomes" id="UP000250235">
    <property type="component" value="Unassembled WGS sequence"/>
</dbReference>
<organism evidence="4 5">
    <name type="scientific">Dorcoceras hygrometricum</name>
    <dbReference type="NCBI Taxonomy" id="472368"/>
    <lineage>
        <taxon>Eukaryota</taxon>
        <taxon>Viridiplantae</taxon>
        <taxon>Streptophyta</taxon>
        <taxon>Embryophyta</taxon>
        <taxon>Tracheophyta</taxon>
        <taxon>Spermatophyta</taxon>
        <taxon>Magnoliopsida</taxon>
        <taxon>eudicotyledons</taxon>
        <taxon>Gunneridae</taxon>
        <taxon>Pentapetalae</taxon>
        <taxon>asterids</taxon>
        <taxon>lamiids</taxon>
        <taxon>Lamiales</taxon>
        <taxon>Gesneriaceae</taxon>
        <taxon>Didymocarpoideae</taxon>
        <taxon>Trichosporeae</taxon>
        <taxon>Loxocarpinae</taxon>
        <taxon>Dorcoceras</taxon>
    </lineage>
</organism>
<evidence type="ECO:0000313" key="5">
    <source>
        <dbReference type="Proteomes" id="UP000250235"/>
    </source>
</evidence>
<keyword evidence="1" id="KW-0649">Protein kinase inhibitor</keyword>
<dbReference type="PANTHER" id="PTHR33142:SF89">
    <property type="entry name" value="CYCLIN-DEPENDENT PROTEIN KINASE INHIBITOR SMR2"/>
    <property type="match status" value="1"/>
</dbReference>
<reference evidence="4 5" key="1">
    <citation type="journal article" date="2015" name="Proc. Natl. Acad. Sci. U.S.A.">
        <title>The resurrection genome of Boea hygrometrica: A blueprint for survival of dehydration.</title>
        <authorList>
            <person name="Xiao L."/>
            <person name="Yang G."/>
            <person name="Zhang L."/>
            <person name="Yang X."/>
            <person name="Zhao S."/>
            <person name="Ji Z."/>
            <person name="Zhou Q."/>
            <person name="Hu M."/>
            <person name="Wang Y."/>
            <person name="Chen M."/>
            <person name="Xu Y."/>
            <person name="Jin H."/>
            <person name="Xiao X."/>
            <person name="Hu G."/>
            <person name="Bao F."/>
            <person name="Hu Y."/>
            <person name="Wan P."/>
            <person name="Li L."/>
            <person name="Deng X."/>
            <person name="Kuang T."/>
            <person name="Xiang C."/>
            <person name="Zhu J.K."/>
            <person name="Oliver M.J."/>
            <person name="He Y."/>
        </authorList>
    </citation>
    <scope>NUCLEOTIDE SEQUENCE [LARGE SCALE GENOMIC DNA]</scope>
    <source>
        <strain evidence="5">cv. XS01</strain>
    </source>
</reference>
<keyword evidence="5" id="KW-1185">Reference proteome</keyword>
<evidence type="ECO:0000256" key="1">
    <source>
        <dbReference type="ARBA" id="ARBA00023013"/>
    </source>
</evidence>
<evidence type="ECO:0000313" key="4">
    <source>
        <dbReference type="EMBL" id="KZV42611.1"/>
    </source>
</evidence>
<evidence type="ECO:0000256" key="2">
    <source>
        <dbReference type="ARBA" id="ARBA00023306"/>
    </source>
</evidence>
<dbReference type="AlphaFoldDB" id="A0A2Z7C9E4"/>
<dbReference type="InterPro" id="IPR040389">
    <property type="entry name" value="SMR"/>
</dbReference>
<dbReference type="EMBL" id="KQ998982">
    <property type="protein sequence ID" value="KZV42611.1"/>
    <property type="molecule type" value="Genomic_DNA"/>
</dbReference>
<protein>
    <submittedName>
        <fullName evidence="4">Uncharacterized protein</fullName>
    </submittedName>
</protein>
<accession>A0A2Z7C9E4</accession>
<name>A0A2Z7C9E4_9LAMI</name>
<dbReference type="GO" id="GO:0032875">
    <property type="term" value="P:regulation of DNA endoreduplication"/>
    <property type="evidence" value="ECO:0007669"/>
    <property type="project" value="InterPro"/>
</dbReference>
<proteinExistence type="predicted"/>
<gene>
    <name evidence="4" type="ORF">F511_32874</name>
</gene>
<feature type="compositionally biased region" description="Basic and acidic residues" evidence="3">
    <location>
        <begin position="40"/>
        <end position="57"/>
    </location>
</feature>
<feature type="compositionally biased region" description="Basic and acidic residues" evidence="3">
    <location>
        <begin position="73"/>
        <end position="97"/>
    </location>
</feature>
<dbReference type="PANTHER" id="PTHR33142">
    <property type="entry name" value="CYCLIN-DEPENDENT PROTEIN KINASE INHIBITOR SMR13"/>
    <property type="match status" value="1"/>
</dbReference>
<evidence type="ECO:0000256" key="3">
    <source>
        <dbReference type="SAM" id="MobiDB-lite"/>
    </source>
</evidence>
<feature type="region of interest" description="Disordered" evidence="3">
    <location>
        <begin position="1"/>
        <end position="122"/>
    </location>
</feature>
<keyword evidence="2" id="KW-0131">Cell cycle</keyword>
<sequence>MSEKNRPTTKQQDEQNQEDDDEQPKRPTSSRNGGAGGGDEGFKTPDAVEHKIPELSRSHSPPPPPKKRKKVFLHKEKFPRRELFENTSERNKAELELFFRSLPEDSSDSTEPATKKRRIDDE</sequence>
<dbReference type="GO" id="GO:0004860">
    <property type="term" value="F:protein kinase inhibitor activity"/>
    <property type="evidence" value="ECO:0007669"/>
    <property type="project" value="UniProtKB-KW"/>
</dbReference>